<evidence type="ECO:0000313" key="3">
    <source>
        <dbReference type="EMBL" id="MBO0905631.1"/>
    </source>
</evidence>
<feature type="transmembrane region" description="Helical" evidence="2">
    <location>
        <begin position="31"/>
        <end position="52"/>
    </location>
</feature>
<evidence type="ECO:0000256" key="2">
    <source>
        <dbReference type="SAM" id="Phobius"/>
    </source>
</evidence>
<feature type="transmembrane region" description="Helical" evidence="2">
    <location>
        <begin position="150"/>
        <end position="173"/>
    </location>
</feature>
<dbReference type="InterPro" id="IPR025291">
    <property type="entry name" value="DUF4153"/>
</dbReference>
<keyword evidence="2" id="KW-0812">Transmembrane</keyword>
<feature type="transmembrane region" description="Helical" evidence="2">
    <location>
        <begin position="64"/>
        <end position="85"/>
    </location>
</feature>
<feature type="transmembrane region" description="Helical" evidence="2">
    <location>
        <begin position="266"/>
        <end position="288"/>
    </location>
</feature>
<feature type="transmembrane region" description="Helical" evidence="2">
    <location>
        <begin position="300"/>
        <end position="319"/>
    </location>
</feature>
<keyword evidence="2" id="KW-0472">Membrane</keyword>
<organism evidence="3 4">
    <name type="scientific">Jiella sonneratiae</name>
    <dbReference type="NCBI Taxonomy" id="2816856"/>
    <lineage>
        <taxon>Bacteria</taxon>
        <taxon>Pseudomonadati</taxon>
        <taxon>Pseudomonadota</taxon>
        <taxon>Alphaproteobacteria</taxon>
        <taxon>Hyphomicrobiales</taxon>
        <taxon>Aurantimonadaceae</taxon>
        <taxon>Jiella</taxon>
    </lineage>
</organism>
<evidence type="ECO:0000256" key="1">
    <source>
        <dbReference type="SAM" id="MobiDB-lite"/>
    </source>
</evidence>
<feature type="transmembrane region" description="Helical" evidence="2">
    <location>
        <begin position="193"/>
        <end position="210"/>
    </location>
</feature>
<dbReference type="Pfam" id="PF13687">
    <property type="entry name" value="DUF4153"/>
    <property type="match status" value="1"/>
</dbReference>
<reference evidence="3 4" key="1">
    <citation type="submission" date="2021-03" db="EMBL/GenBank/DDBJ databases">
        <title>Whole genome sequence of Jiella sp. MQZ13P-4.</title>
        <authorList>
            <person name="Tuo L."/>
        </authorList>
    </citation>
    <scope>NUCLEOTIDE SEQUENCE [LARGE SCALE GENOMIC DNA]</scope>
    <source>
        <strain evidence="3 4">MQZ13P-4</strain>
    </source>
</reference>
<comment type="caution">
    <text evidence="3">The sequence shown here is derived from an EMBL/GenBank/DDBJ whole genome shotgun (WGS) entry which is preliminary data.</text>
</comment>
<evidence type="ECO:0000313" key="4">
    <source>
        <dbReference type="Proteomes" id="UP000664288"/>
    </source>
</evidence>
<dbReference type="Proteomes" id="UP000664288">
    <property type="component" value="Unassembled WGS sequence"/>
</dbReference>
<feature type="transmembrane region" description="Helical" evidence="2">
    <location>
        <begin position="97"/>
        <end position="114"/>
    </location>
</feature>
<dbReference type="EMBL" id="JAFMPY010000023">
    <property type="protein sequence ID" value="MBO0905631.1"/>
    <property type="molecule type" value="Genomic_DNA"/>
</dbReference>
<feature type="transmembrane region" description="Helical" evidence="2">
    <location>
        <begin position="120"/>
        <end position="138"/>
    </location>
</feature>
<keyword evidence="2" id="KW-1133">Transmembrane helix</keyword>
<accession>A0ABS3J7G8</accession>
<feature type="transmembrane region" description="Helical" evidence="2">
    <location>
        <begin position="331"/>
        <end position="349"/>
    </location>
</feature>
<feature type="transmembrane region" description="Helical" evidence="2">
    <location>
        <begin position="361"/>
        <end position="380"/>
    </location>
</feature>
<name>A0ABS3J7G8_9HYPH</name>
<proteinExistence type="predicted"/>
<sequence>MQEVSGEPPRRRWRGWFSRAAASLARGAETAILRFPAGSLAIVVFSLVSNLSAAGYDIPDRQGLVWLLGALYGGAAASVAATLAAEARGWPRLSAQILAFVTLAVAAVAIYSGGRSDSHLPALAAALTFAIPLVPYVGRGGPARFWTFSLWAAVGATLGFVSVLLFVLGLSAILEMVRYLFEVGLSSQAYEHIWITAFTLVGPLFAMGRLPRDFEERPETGSDRLVGGVRLLVDWVAVPLALATAAILHLYAAKIAVSGTLPKNEIGWIVTFDALFVLSLRIAAAPFLDGGPPPTRLFARLWPFLLGVPLVLAAIGIGIRINAEGVTIERYYVALAILAAALVLSSQALPRARGDIRVMAAIPVVLLALSAFGPLGAAGVTARSQVARIVAEFGSRVPGSDVIAVRQMDRRSEDRTRLRSRLYALDEAGRLGDLKPYLDPELAERLDAALRSEPDRAVEVVSTGVGAGLTDWADVAARGFTALKPAEIDVGGYDRALLDRRALPRQGGEPVTGDGAGGAAGDPGGVGLSLVKTDLVVRRGGIEDRFPLGAAIDRLPGSIFEAQPQDVAMPVVEATSEAGRHLRLAVRRLTQSEDGSLTYLQFDLFLRAADWQ</sequence>
<gene>
    <name evidence="3" type="ORF">J1C47_18450</name>
</gene>
<protein>
    <submittedName>
        <fullName evidence="3">DUF4153 domain-containing protein</fullName>
    </submittedName>
</protein>
<keyword evidence="4" id="KW-1185">Reference proteome</keyword>
<feature type="compositionally biased region" description="Gly residues" evidence="1">
    <location>
        <begin position="514"/>
        <end position="523"/>
    </location>
</feature>
<feature type="transmembrane region" description="Helical" evidence="2">
    <location>
        <begin position="231"/>
        <end position="251"/>
    </location>
</feature>
<dbReference type="RefSeq" id="WP_207352262.1">
    <property type="nucleotide sequence ID" value="NZ_JAFMPY010000023.1"/>
</dbReference>
<feature type="region of interest" description="Disordered" evidence="1">
    <location>
        <begin position="504"/>
        <end position="523"/>
    </location>
</feature>